<dbReference type="EMBL" id="FWFZ01000007">
    <property type="protein sequence ID" value="SLN43582.1"/>
    <property type="molecule type" value="Genomic_DNA"/>
</dbReference>
<evidence type="ECO:0000259" key="1">
    <source>
        <dbReference type="Pfam" id="PF12973"/>
    </source>
</evidence>
<organism evidence="2 3">
    <name type="scientific">Roseisalinus antarcticus</name>
    <dbReference type="NCBI Taxonomy" id="254357"/>
    <lineage>
        <taxon>Bacteria</taxon>
        <taxon>Pseudomonadati</taxon>
        <taxon>Pseudomonadota</taxon>
        <taxon>Alphaproteobacteria</taxon>
        <taxon>Rhodobacterales</taxon>
        <taxon>Roseobacteraceae</taxon>
        <taxon>Roseisalinus</taxon>
    </lineage>
</organism>
<proteinExistence type="predicted"/>
<evidence type="ECO:0000313" key="2">
    <source>
        <dbReference type="EMBL" id="SLN43582.1"/>
    </source>
</evidence>
<dbReference type="Proteomes" id="UP000193900">
    <property type="component" value="Unassembled WGS sequence"/>
</dbReference>
<evidence type="ECO:0000313" key="3">
    <source>
        <dbReference type="Proteomes" id="UP000193900"/>
    </source>
</evidence>
<dbReference type="Gene3D" id="2.60.120.10">
    <property type="entry name" value="Jelly Rolls"/>
    <property type="match status" value="1"/>
</dbReference>
<protein>
    <submittedName>
        <fullName evidence="2">Anti-sigma-E factor ChrR</fullName>
    </submittedName>
</protein>
<dbReference type="Gene3D" id="1.10.10.1320">
    <property type="entry name" value="Anti-sigma factor, zinc-finger domain"/>
    <property type="match status" value="1"/>
</dbReference>
<gene>
    <name evidence="2" type="primary">chrR</name>
    <name evidence="2" type="ORF">ROA7023_01784</name>
</gene>
<reference evidence="2 3" key="1">
    <citation type="submission" date="2017-03" db="EMBL/GenBank/DDBJ databases">
        <authorList>
            <person name="Afonso C.L."/>
            <person name="Miller P.J."/>
            <person name="Scott M.A."/>
            <person name="Spackman E."/>
            <person name="Goraichik I."/>
            <person name="Dimitrov K.M."/>
            <person name="Suarez D.L."/>
            <person name="Swayne D.E."/>
        </authorList>
    </citation>
    <scope>NUCLEOTIDE SEQUENCE [LARGE SCALE GENOMIC DNA]</scope>
    <source>
        <strain evidence="2 3">CECT 7023</strain>
    </source>
</reference>
<sequence length="217" mass="23368">MDRNETIKHHLSDALLMNYSAGTLPEAFDLAVAAHVSLCDSCRARMMAFDTVGGAVLESTEEAEVSEDSLAATLRLIETAPAEKPLPVRRGGVLPTPIQRYVGGDVDAVSWRRLGGGVYDSVIPVQGEAKVRLLRIPGGAAVPDHGHEGGELTLVLKGAYRDEIDRFGPGDVEFADDDLNHTPVAETGEDCICLAATEAPLKFRKLLPRIAQRVMRI</sequence>
<dbReference type="InterPro" id="IPR041916">
    <property type="entry name" value="Anti_sigma_zinc_sf"/>
</dbReference>
<dbReference type="InterPro" id="IPR014710">
    <property type="entry name" value="RmlC-like_jellyroll"/>
</dbReference>
<accession>A0A1Y5SMJ4</accession>
<feature type="domain" description="ChrR-like cupin" evidence="1">
    <location>
        <begin position="104"/>
        <end position="197"/>
    </location>
</feature>
<name>A0A1Y5SMJ4_9RHOB</name>
<dbReference type="InterPro" id="IPR025979">
    <property type="entry name" value="ChrR-like_cupin_dom"/>
</dbReference>
<keyword evidence="3" id="KW-1185">Reference proteome</keyword>
<dbReference type="AlphaFoldDB" id="A0A1Y5SMJ4"/>
<dbReference type="CDD" id="cd20301">
    <property type="entry name" value="cupin_ChrR"/>
    <property type="match status" value="1"/>
</dbReference>
<dbReference type="RefSeq" id="WP_085878652.1">
    <property type="nucleotide sequence ID" value="NZ_FWFZ01000007.1"/>
</dbReference>
<dbReference type="InterPro" id="IPR011051">
    <property type="entry name" value="RmlC_Cupin_sf"/>
</dbReference>
<dbReference type="NCBIfam" id="TIGR02451">
    <property type="entry name" value="anti_sig_ChrR"/>
    <property type="match status" value="1"/>
</dbReference>
<dbReference type="SUPFAM" id="SSF51182">
    <property type="entry name" value="RmlC-like cupins"/>
    <property type="match status" value="1"/>
</dbReference>
<dbReference type="OrthoDB" id="2988517at2"/>
<dbReference type="InterPro" id="IPR012807">
    <property type="entry name" value="Anti-sigma_ChrR"/>
</dbReference>
<dbReference type="Pfam" id="PF12973">
    <property type="entry name" value="Cupin_7"/>
    <property type="match status" value="1"/>
</dbReference>